<dbReference type="OrthoDB" id="2149806at2"/>
<dbReference type="InterPro" id="IPR008030">
    <property type="entry name" value="NmrA-like"/>
</dbReference>
<protein>
    <submittedName>
        <fullName evidence="2">NAD-dependent dehydratase</fullName>
    </submittedName>
</protein>
<organism evidence="2 3">
    <name type="scientific">Chitinophaga flava</name>
    <dbReference type="NCBI Taxonomy" id="2259036"/>
    <lineage>
        <taxon>Bacteria</taxon>
        <taxon>Pseudomonadati</taxon>
        <taxon>Bacteroidota</taxon>
        <taxon>Chitinophagia</taxon>
        <taxon>Chitinophagales</taxon>
        <taxon>Chitinophagaceae</taxon>
        <taxon>Chitinophaga</taxon>
    </lineage>
</organism>
<name>A0A365Y0C0_9BACT</name>
<sequence>MKIIVTGSLGNISKPLTKQLIEKGHDVTVISSNGKKQDEITSLGATAAIGQLEDVNFLVNTFTGADAVYCMTPSNFAENDLIAYYRKIGKNYAQAIGTTGVKRVVLLSSFGAHLNKGTGIILGSHYVEQMLNELPDVAVTHMRPAAFYYNLHTFAGMIKKMGFMAANYGGTDKVLWVSPADIAEAVAEEIIRPHGPKIRYIASDERSCNEVAAILGKAIGQPHLQWNIIPGEQMQTGLEANGVPPLIASLLVELNAALHSGILAEDYYQNPPAVMGKVKLEDFAAEFAAAFNTNN</sequence>
<dbReference type="Gene3D" id="3.40.50.720">
    <property type="entry name" value="NAD(P)-binding Rossmann-like Domain"/>
    <property type="match status" value="1"/>
</dbReference>
<proteinExistence type="predicted"/>
<dbReference type="Pfam" id="PF05368">
    <property type="entry name" value="NmrA"/>
    <property type="match status" value="1"/>
</dbReference>
<feature type="domain" description="NmrA-like" evidence="1">
    <location>
        <begin position="2"/>
        <end position="235"/>
    </location>
</feature>
<dbReference type="EMBL" id="QFFJ01000001">
    <property type="protein sequence ID" value="RBL92037.1"/>
    <property type="molecule type" value="Genomic_DNA"/>
</dbReference>
<dbReference type="InterPro" id="IPR036291">
    <property type="entry name" value="NAD(P)-bd_dom_sf"/>
</dbReference>
<comment type="caution">
    <text evidence="2">The sequence shown here is derived from an EMBL/GenBank/DDBJ whole genome shotgun (WGS) entry which is preliminary data.</text>
</comment>
<dbReference type="Proteomes" id="UP000253410">
    <property type="component" value="Unassembled WGS sequence"/>
</dbReference>
<dbReference type="PANTHER" id="PTHR43162:SF1">
    <property type="entry name" value="PRESTALK A DIFFERENTIATION PROTEIN A"/>
    <property type="match status" value="1"/>
</dbReference>
<dbReference type="AlphaFoldDB" id="A0A365Y0C0"/>
<evidence type="ECO:0000259" key="1">
    <source>
        <dbReference type="Pfam" id="PF05368"/>
    </source>
</evidence>
<dbReference type="SUPFAM" id="SSF51735">
    <property type="entry name" value="NAD(P)-binding Rossmann-fold domains"/>
    <property type="match status" value="1"/>
</dbReference>
<dbReference type="Gene3D" id="3.90.25.10">
    <property type="entry name" value="UDP-galactose 4-epimerase, domain 1"/>
    <property type="match status" value="1"/>
</dbReference>
<gene>
    <name evidence="2" type="ORF">DF182_05425</name>
</gene>
<dbReference type="RefSeq" id="WP_113614639.1">
    <property type="nucleotide sequence ID" value="NZ_QFFJ01000001.1"/>
</dbReference>
<accession>A0A365Y0C0</accession>
<evidence type="ECO:0000313" key="3">
    <source>
        <dbReference type="Proteomes" id="UP000253410"/>
    </source>
</evidence>
<dbReference type="InterPro" id="IPR051604">
    <property type="entry name" value="Ergot_Alk_Oxidoreductase"/>
</dbReference>
<dbReference type="PANTHER" id="PTHR43162">
    <property type="match status" value="1"/>
</dbReference>
<evidence type="ECO:0000313" key="2">
    <source>
        <dbReference type="EMBL" id="RBL92037.1"/>
    </source>
</evidence>
<keyword evidence="3" id="KW-1185">Reference proteome</keyword>
<reference evidence="2 3" key="1">
    <citation type="submission" date="2018-05" db="EMBL/GenBank/DDBJ databases">
        <title>Chitinophaga sp. K3CV102501T nov., isolated from isolated from a monsoon evergreen broad-leaved forest soil.</title>
        <authorList>
            <person name="Lv Y."/>
        </authorList>
    </citation>
    <scope>NUCLEOTIDE SEQUENCE [LARGE SCALE GENOMIC DNA]</scope>
    <source>
        <strain evidence="2 3">GDMCC 1.1325</strain>
    </source>
</reference>